<dbReference type="InterPro" id="IPR044859">
    <property type="entry name" value="Allene_oxi_cyc_Dirigent"/>
</dbReference>
<dbReference type="AlphaFoldDB" id="A0AAD8K3B8"/>
<keyword evidence="6" id="KW-1185">Reference proteome</keyword>
<evidence type="ECO:0000313" key="5">
    <source>
        <dbReference type="EMBL" id="KAK1415614.1"/>
    </source>
</evidence>
<feature type="chain" id="PRO_5041773003" description="Dirigent protein" evidence="4">
    <location>
        <begin position="28"/>
        <end position="245"/>
    </location>
</feature>
<comment type="function">
    <text evidence="4">Dirigent proteins impart stereoselectivity on the phenoxy radical-coupling reaction, yielding optically active lignans from two molecules of coniferyl alcohol in the biosynthesis of lignans, flavonolignans, and alkaloids and thus plays a central role in plant secondary metabolism.</text>
</comment>
<comment type="subcellular location">
    <subcellularLocation>
        <location evidence="4">Secreted</location>
        <location evidence="4">Extracellular space</location>
        <location evidence="4">Apoplast</location>
    </subcellularLocation>
</comment>
<dbReference type="PANTHER" id="PTHR46215">
    <property type="entry name" value="DIRIGENT PROTEIN 24-RELATED"/>
    <property type="match status" value="1"/>
</dbReference>
<dbReference type="Gene3D" id="2.40.480.10">
    <property type="entry name" value="Allene oxide cyclase-like"/>
    <property type="match status" value="1"/>
</dbReference>
<comment type="caution">
    <text evidence="5">The sequence shown here is derived from an EMBL/GenBank/DDBJ whole genome shotgun (WGS) entry which is preliminary data.</text>
</comment>
<sequence length="245" mass="26757">MDVPKHPFKLTPLACFFFLLFTTVIRSRTLGGIPPPPRRRNHHHHKAMTFYMPNMLNSTLHYPPTAPPTTQINTRPIPFSKPLGLFPPIGGIPVSDSNSIQSQTSGSSGIGTGISLSASDILREELEFGMVNTIDVDLLEKTNLYGLTLLGKAKGMYVASLENGSNQMMAMAISFIDNDYKDELRFFGLHQADINSESHVSIIGGSGKYEGANGYATIKATKLRSKSIKKPGASNIFLLVEVYLG</sequence>
<proteinExistence type="inferred from homology"/>
<keyword evidence="3 4" id="KW-0964">Secreted</keyword>
<name>A0AAD8K3B8_TARER</name>
<keyword evidence="4" id="KW-0052">Apoplast</keyword>
<evidence type="ECO:0000256" key="4">
    <source>
        <dbReference type="RuleBase" id="RU363099"/>
    </source>
</evidence>
<evidence type="ECO:0000313" key="6">
    <source>
        <dbReference type="Proteomes" id="UP001229421"/>
    </source>
</evidence>
<accession>A0AAD8K3B8</accession>
<dbReference type="Proteomes" id="UP001229421">
    <property type="component" value="Unassembled WGS sequence"/>
</dbReference>
<dbReference type="GO" id="GO:0048046">
    <property type="term" value="C:apoplast"/>
    <property type="evidence" value="ECO:0007669"/>
    <property type="project" value="UniProtKB-SubCell"/>
</dbReference>
<dbReference type="InterPro" id="IPR004265">
    <property type="entry name" value="Dirigent"/>
</dbReference>
<keyword evidence="4" id="KW-0732">Signal</keyword>
<dbReference type="PANTHER" id="PTHR46215:SF17">
    <property type="entry name" value="DIRIGENT PROTEIN"/>
    <property type="match status" value="1"/>
</dbReference>
<organism evidence="5 6">
    <name type="scientific">Tagetes erecta</name>
    <name type="common">African marigold</name>
    <dbReference type="NCBI Taxonomy" id="13708"/>
    <lineage>
        <taxon>Eukaryota</taxon>
        <taxon>Viridiplantae</taxon>
        <taxon>Streptophyta</taxon>
        <taxon>Embryophyta</taxon>
        <taxon>Tracheophyta</taxon>
        <taxon>Spermatophyta</taxon>
        <taxon>Magnoliopsida</taxon>
        <taxon>eudicotyledons</taxon>
        <taxon>Gunneridae</taxon>
        <taxon>Pentapetalae</taxon>
        <taxon>asterids</taxon>
        <taxon>campanulids</taxon>
        <taxon>Asterales</taxon>
        <taxon>Asteraceae</taxon>
        <taxon>Asteroideae</taxon>
        <taxon>Heliantheae alliance</taxon>
        <taxon>Tageteae</taxon>
        <taxon>Tagetes</taxon>
    </lineage>
</organism>
<protein>
    <recommendedName>
        <fullName evidence="4">Dirigent protein</fullName>
    </recommendedName>
</protein>
<comment type="subunit">
    <text evidence="2 4">Homodimer.</text>
</comment>
<dbReference type="EMBL" id="JAUHHV010000008">
    <property type="protein sequence ID" value="KAK1415614.1"/>
    <property type="molecule type" value="Genomic_DNA"/>
</dbReference>
<dbReference type="Pfam" id="PF03018">
    <property type="entry name" value="Dirigent"/>
    <property type="match status" value="1"/>
</dbReference>
<dbReference type="GO" id="GO:0009699">
    <property type="term" value="P:phenylpropanoid biosynthetic process"/>
    <property type="evidence" value="ECO:0007669"/>
    <property type="project" value="UniProtKB-ARBA"/>
</dbReference>
<feature type="signal peptide" evidence="4">
    <location>
        <begin position="1"/>
        <end position="27"/>
    </location>
</feature>
<gene>
    <name evidence="5" type="ORF">QVD17_31397</name>
</gene>
<comment type="similarity">
    <text evidence="1 4">Belongs to the plant dirigent protein family.</text>
</comment>
<evidence type="ECO:0000256" key="2">
    <source>
        <dbReference type="ARBA" id="ARBA00011738"/>
    </source>
</evidence>
<evidence type="ECO:0000256" key="3">
    <source>
        <dbReference type="ARBA" id="ARBA00022525"/>
    </source>
</evidence>
<reference evidence="5" key="1">
    <citation type="journal article" date="2023" name="bioRxiv">
        <title>Improved chromosome-level genome assembly for marigold (Tagetes erecta).</title>
        <authorList>
            <person name="Jiang F."/>
            <person name="Yuan L."/>
            <person name="Wang S."/>
            <person name="Wang H."/>
            <person name="Xu D."/>
            <person name="Wang A."/>
            <person name="Fan W."/>
        </authorList>
    </citation>
    <scope>NUCLEOTIDE SEQUENCE</scope>
    <source>
        <strain evidence="5">WSJ</strain>
        <tissue evidence="5">Leaf</tissue>
    </source>
</reference>
<evidence type="ECO:0000256" key="1">
    <source>
        <dbReference type="ARBA" id="ARBA00010746"/>
    </source>
</evidence>